<evidence type="ECO:0000313" key="2">
    <source>
        <dbReference type="Proteomes" id="UP000759131"/>
    </source>
</evidence>
<organism evidence="1">
    <name type="scientific">Medioppia subpectinata</name>
    <dbReference type="NCBI Taxonomy" id="1979941"/>
    <lineage>
        <taxon>Eukaryota</taxon>
        <taxon>Metazoa</taxon>
        <taxon>Ecdysozoa</taxon>
        <taxon>Arthropoda</taxon>
        <taxon>Chelicerata</taxon>
        <taxon>Arachnida</taxon>
        <taxon>Acari</taxon>
        <taxon>Acariformes</taxon>
        <taxon>Sarcoptiformes</taxon>
        <taxon>Oribatida</taxon>
        <taxon>Brachypylina</taxon>
        <taxon>Oppioidea</taxon>
        <taxon>Oppiidae</taxon>
        <taxon>Medioppia</taxon>
    </lineage>
</organism>
<accession>A0A7R9KPE4</accession>
<protein>
    <submittedName>
        <fullName evidence="1">Uncharacterized protein</fullName>
    </submittedName>
</protein>
<dbReference type="AlphaFoldDB" id="A0A7R9KPE4"/>
<name>A0A7R9KPE4_9ACAR</name>
<evidence type="ECO:0000313" key="1">
    <source>
        <dbReference type="EMBL" id="CAD7625791.1"/>
    </source>
</evidence>
<proteinExistence type="predicted"/>
<keyword evidence="2" id="KW-1185">Reference proteome</keyword>
<dbReference type="InterPro" id="IPR013783">
    <property type="entry name" value="Ig-like_fold"/>
</dbReference>
<sequence length="130" mass="14995">MVNMYEDDVLEIFVGTQNRENYYRSGDDVIVMCVYSAVKNAKQLRISVHKCINQICRELYATNKNFVPINGVNRIVDESVPGMVYLTIPGAGPNTGGRYQCKMDYREPRNNHYKSIATEYENLLLKSRFN</sequence>
<dbReference type="Gene3D" id="2.60.40.10">
    <property type="entry name" value="Immunoglobulins"/>
    <property type="match status" value="1"/>
</dbReference>
<reference evidence="1" key="1">
    <citation type="submission" date="2020-11" db="EMBL/GenBank/DDBJ databases">
        <authorList>
            <person name="Tran Van P."/>
        </authorList>
    </citation>
    <scope>NUCLEOTIDE SEQUENCE</scope>
</reference>
<dbReference type="EMBL" id="OC857899">
    <property type="protein sequence ID" value="CAD7625791.1"/>
    <property type="molecule type" value="Genomic_DNA"/>
</dbReference>
<gene>
    <name evidence="1" type="ORF">OSB1V03_LOCUS6224</name>
</gene>
<dbReference type="Proteomes" id="UP000759131">
    <property type="component" value="Unassembled WGS sequence"/>
</dbReference>
<dbReference type="EMBL" id="CAJPIZ010003324">
    <property type="protein sequence ID" value="CAG2106221.1"/>
    <property type="molecule type" value="Genomic_DNA"/>
</dbReference>